<proteinExistence type="predicted"/>
<protein>
    <submittedName>
        <fullName evidence="1">Uncharacterized protein</fullName>
    </submittedName>
</protein>
<evidence type="ECO:0000313" key="1">
    <source>
        <dbReference type="EMBL" id="KIK44594.1"/>
    </source>
</evidence>
<accession>A0A0D0B3T5</accession>
<sequence length="63" mass="7003">MYKSNFLGPVVNRTATNINIELDADFISNEITLNELTLFISPLPGVVTGDDKHYCTENSVDEL</sequence>
<dbReference type="Proteomes" id="UP000054485">
    <property type="component" value="Unassembled WGS sequence"/>
</dbReference>
<gene>
    <name evidence="1" type="ORF">CY34DRAFT_802462</name>
</gene>
<reference evidence="2" key="2">
    <citation type="submission" date="2015-01" db="EMBL/GenBank/DDBJ databases">
        <title>Evolutionary Origins and Diversification of the Mycorrhizal Mutualists.</title>
        <authorList>
            <consortium name="DOE Joint Genome Institute"/>
            <consortium name="Mycorrhizal Genomics Consortium"/>
            <person name="Kohler A."/>
            <person name="Kuo A."/>
            <person name="Nagy L.G."/>
            <person name="Floudas D."/>
            <person name="Copeland A."/>
            <person name="Barry K.W."/>
            <person name="Cichocki N."/>
            <person name="Veneault-Fourrey C."/>
            <person name="LaButti K."/>
            <person name="Lindquist E.A."/>
            <person name="Lipzen A."/>
            <person name="Lundell T."/>
            <person name="Morin E."/>
            <person name="Murat C."/>
            <person name="Riley R."/>
            <person name="Ohm R."/>
            <person name="Sun H."/>
            <person name="Tunlid A."/>
            <person name="Henrissat B."/>
            <person name="Grigoriev I.V."/>
            <person name="Hibbett D.S."/>
            <person name="Martin F."/>
        </authorList>
    </citation>
    <scope>NUCLEOTIDE SEQUENCE [LARGE SCALE GENOMIC DNA]</scope>
    <source>
        <strain evidence="2">UH-Slu-Lm8-n1</strain>
    </source>
</reference>
<dbReference type="AlphaFoldDB" id="A0A0D0B3T5"/>
<dbReference type="HOGENOM" id="CLU_2887358_0_0_1"/>
<name>A0A0D0B3T5_9AGAM</name>
<reference evidence="1 2" key="1">
    <citation type="submission" date="2014-04" db="EMBL/GenBank/DDBJ databases">
        <authorList>
            <consortium name="DOE Joint Genome Institute"/>
            <person name="Kuo A."/>
            <person name="Ruytinx J."/>
            <person name="Rineau F."/>
            <person name="Colpaert J."/>
            <person name="Kohler A."/>
            <person name="Nagy L.G."/>
            <person name="Floudas D."/>
            <person name="Copeland A."/>
            <person name="Barry K.W."/>
            <person name="Cichocki N."/>
            <person name="Veneault-Fourrey C."/>
            <person name="LaButti K."/>
            <person name="Lindquist E.A."/>
            <person name="Lipzen A."/>
            <person name="Lundell T."/>
            <person name="Morin E."/>
            <person name="Murat C."/>
            <person name="Sun H."/>
            <person name="Tunlid A."/>
            <person name="Henrissat B."/>
            <person name="Grigoriev I.V."/>
            <person name="Hibbett D.S."/>
            <person name="Martin F."/>
            <person name="Nordberg H.P."/>
            <person name="Cantor M.N."/>
            <person name="Hua S.X."/>
        </authorList>
    </citation>
    <scope>NUCLEOTIDE SEQUENCE [LARGE SCALE GENOMIC DNA]</scope>
    <source>
        <strain evidence="1 2">UH-Slu-Lm8-n1</strain>
    </source>
</reference>
<dbReference type="InParanoid" id="A0A0D0B3T5"/>
<organism evidence="1 2">
    <name type="scientific">Suillus luteus UH-Slu-Lm8-n1</name>
    <dbReference type="NCBI Taxonomy" id="930992"/>
    <lineage>
        <taxon>Eukaryota</taxon>
        <taxon>Fungi</taxon>
        <taxon>Dikarya</taxon>
        <taxon>Basidiomycota</taxon>
        <taxon>Agaricomycotina</taxon>
        <taxon>Agaricomycetes</taxon>
        <taxon>Agaricomycetidae</taxon>
        <taxon>Boletales</taxon>
        <taxon>Suillineae</taxon>
        <taxon>Suillaceae</taxon>
        <taxon>Suillus</taxon>
    </lineage>
</organism>
<keyword evidence="2" id="KW-1185">Reference proteome</keyword>
<dbReference type="EMBL" id="KN835187">
    <property type="protein sequence ID" value="KIK44594.1"/>
    <property type="molecule type" value="Genomic_DNA"/>
</dbReference>
<evidence type="ECO:0000313" key="2">
    <source>
        <dbReference type="Proteomes" id="UP000054485"/>
    </source>
</evidence>